<gene>
    <name evidence="1" type="ORF">BOX15_Mlig026881g2</name>
</gene>
<feature type="non-terminal residue" evidence="1">
    <location>
        <position position="1"/>
    </location>
</feature>
<dbReference type="GO" id="GO:0045296">
    <property type="term" value="F:cadherin binding"/>
    <property type="evidence" value="ECO:0007669"/>
    <property type="project" value="InterPro"/>
</dbReference>
<organism evidence="1 2">
    <name type="scientific">Macrostomum lignano</name>
    <dbReference type="NCBI Taxonomy" id="282301"/>
    <lineage>
        <taxon>Eukaryota</taxon>
        <taxon>Metazoa</taxon>
        <taxon>Spiralia</taxon>
        <taxon>Lophotrochozoa</taxon>
        <taxon>Platyhelminthes</taxon>
        <taxon>Rhabditophora</taxon>
        <taxon>Macrostomorpha</taxon>
        <taxon>Macrostomida</taxon>
        <taxon>Macrostomidae</taxon>
        <taxon>Macrostomum</taxon>
    </lineage>
</organism>
<dbReference type="EMBL" id="NIVC01004156">
    <property type="protein sequence ID" value="PAA48400.1"/>
    <property type="molecule type" value="Genomic_DNA"/>
</dbReference>
<dbReference type="GO" id="GO:0007155">
    <property type="term" value="P:cell adhesion"/>
    <property type="evidence" value="ECO:0007669"/>
    <property type="project" value="InterPro"/>
</dbReference>
<dbReference type="InterPro" id="IPR016024">
    <property type="entry name" value="ARM-type_fold"/>
</dbReference>
<dbReference type="AlphaFoldDB" id="A0A267DGG2"/>
<name>A0A267DGG2_9PLAT</name>
<evidence type="ECO:0000313" key="2">
    <source>
        <dbReference type="Proteomes" id="UP000215902"/>
    </source>
</evidence>
<keyword evidence="2" id="KW-1185">Reference proteome</keyword>
<dbReference type="Proteomes" id="UP000215902">
    <property type="component" value="Unassembled WGS sequence"/>
</dbReference>
<dbReference type="PANTHER" id="PTHR45976">
    <property type="entry name" value="ARMADILLO SEGMENT POLARITY PROTEIN"/>
    <property type="match status" value="1"/>
</dbReference>
<dbReference type="STRING" id="282301.A0A267DGG2"/>
<comment type="caution">
    <text evidence="1">The sequence shown here is derived from an EMBL/GenBank/DDBJ whole genome shotgun (WGS) entry which is preliminary data.</text>
</comment>
<dbReference type="OrthoDB" id="195736at2759"/>
<dbReference type="Gene3D" id="1.25.10.10">
    <property type="entry name" value="Leucine-rich Repeat Variant"/>
    <property type="match status" value="1"/>
</dbReference>
<accession>A0A267DGG2</accession>
<protein>
    <submittedName>
        <fullName evidence="1">Uncharacterized protein</fullName>
    </submittedName>
</protein>
<proteinExistence type="predicted"/>
<dbReference type="PRINTS" id="PR01869">
    <property type="entry name" value="BCATNINFAMLY"/>
</dbReference>
<dbReference type="InterPro" id="IPR011989">
    <property type="entry name" value="ARM-like"/>
</dbReference>
<evidence type="ECO:0000313" key="1">
    <source>
        <dbReference type="EMBL" id="PAA48400.1"/>
    </source>
</evidence>
<sequence length="164" mass="18105">PELLLIPTRPAGLPPGIRHPAGPDRVPAGCGRSPVQRRHATHLHWRPVSHQPLRAGLRVHLPVPERAVPLLVHLLGQGDDRVLFYSITCLRAILLCVEEARAELRACDGVVVITRLLRHGDIRFLALLVDCLQLVAFGNEETKLLILKSGGTVELVDILRRAQL</sequence>
<dbReference type="SUPFAM" id="SSF48371">
    <property type="entry name" value="ARM repeat"/>
    <property type="match status" value="1"/>
</dbReference>
<dbReference type="InterPro" id="IPR013284">
    <property type="entry name" value="Beta-catenin"/>
</dbReference>
<reference evidence="1 2" key="1">
    <citation type="submission" date="2017-06" db="EMBL/GenBank/DDBJ databases">
        <title>A platform for efficient transgenesis in Macrostomum lignano, a flatworm model organism for stem cell research.</title>
        <authorList>
            <person name="Berezikov E."/>
        </authorList>
    </citation>
    <scope>NUCLEOTIDE SEQUENCE [LARGE SCALE GENOMIC DNA]</scope>
    <source>
        <strain evidence="1">DV1</strain>
        <tissue evidence="1">Whole organism</tissue>
    </source>
</reference>